<keyword evidence="3" id="KW-0813">Transport</keyword>
<dbReference type="Pfam" id="PF00955">
    <property type="entry name" value="HCO3_cotransp"/>
    <property type="match status" value="2"/>
</dbReference>
<evidence type="ECO:0000313" key="12">
    <source>
        <dbReference type="Proteomes" id="UP000095284"/>
    </source>
</evidence>
<reference evidence="14" key="1">
    <citation type="submission" date="2016-11" db="UniProtKB">
        <authorList>
            <consortium name="WormBaseParasite"/>
        </authorList>
    </citation>
    <scope>IDENTIFICATION</scope>
</reference>
<feature type="transmembrane region" description="Helical" evidence="9">
    <location>
        <begin position="557"/>
        <end position="576"/>
    </location>
</feature>
<feature type="transmembrane region" description="Helical" evidence="9">
    <location>
        <begin position="626"/>
        <end position="650"/>
    </location>
</feature>
<dbReference type="SUPFAM" id="SSF55804">
    <property type="entry name" value="Phoshotransferase/anion transport protein"/>
    <property type="match status" value="1"/>
</dbReference>
<evidence type="ECO:0000256" key="2">
    <source>
        <dbReference type="ARBA" id="ARBA00010993"/>
    </source>
</evidence>
<evidence type="ECO:0000256" key="9">
    <source>
        <dbReference type="SAM" id="Phobius"/>
    </source>
</evidence>
<comment type="subcellular location">
    <subcellularLocation>
        <location evidence="1">Cell membrane</location>
        <topology evidence="1">Multi-pass membrane protein</topology>
    </subcellularLocation>
</comment>
<keyword evidence="6 9" id="KW-1133">Transmembrane helix</keyword>
<feature type="transmembrane region" description="Helical" evidence="9">
    <location>
        <begin position="350"/>
        <end position="371"/>
    </location>
</feature>
<feature type="domain" description="Bicarbonate transporter-like transmembrane" evidence="10">
    <location>
        <begin position="424"/>
        <end position="744"/>
    </location>
</feature>
<feature type="domain" description="Bicarbonate transporter-like transmembrane" evidence="10">
    <location>
        <begin position="236"/>
        <end position="417"/>
    </location>
</feature>
<evidence type="ECO:0000256" key="5">
    <source>
        <dbReference type="ARBA" id="ARBA00022692"/>
    </source>
</evidence>
<dbReference type="Proteomes" id="UP000659654">
    <property type="component" value="Unassembled WGS sequence"/>
</dbReference>
<dbReference type="Gene3D" id="1.10.287.570">
    <property type="entry name" value="Helical hairpin bin"/>
    <property type="match status" value="1"/>
</dbReference>
<reference evidence="11" key="2">
    <citation type="submission" date="2020-09" db="EMBL/GenBank/DDBJ databases">
        <authorList>
            <person name="Kikuchi T."/>
        </authorList>
    </citation>
    <scope>NUCLEOTIDE SEQUENCE</scope>
    <source>
        <strain evidence="11">Ka4C1</strain>
    </source>
</reference>
<evidence type="ECO:0000313" key="14">
    <source>
        <dbReference type="WBParaSite" id="BXY_0344600.1"/>
    </source>
</evidence>
<protein>
    <submittedName>
        <fullName evidence="11">(pine wood nematode) hypothetical protein</fullName>
    </submittedName>
</protein>
<keyword evidence="5 9" id="KW-0812">Transmembrane</keyword>
<dbReference type="GO" id="GO:0006820">
    <property type="term" value="P:monoatomic anion transport"/>
    <property type="evidence" value="ECO:0007669"/>
    <property type="project" value="InterPro"/>
</dbReference>
<evidence type="ECO:0000256" key="3">
    <source>
        <dbReference type="ARBA" id="ARBA00022448"/>
    </source>
</evidence>
<gene>
    <name evidence="11" type="ORF">BXYJ_LOCUS11992</name>
</gene>
<dbReference type="GO" id="GO:0005452">
    <property type="term" value="F:solute:inorganic anion antiporter activity"/>
    <property type="evidence" value="ECO:0007669"/>
    <property type="project" value="InterPro"/>
</dbReference>
<organism evidence="12 14">
    <name type="scientific">Bursaphelenchus xylophilus</name>
    <name type="common">Pinewood nematode worm</name>
    <name type="synonym">Aphelenchoides xylophilus</name>
    <dbReference type="NCBI Taxonomy" id="6326"/>
    <lineage>
        <taxon>Eukaryota</taxon>
        <taxon>Metazoa</taxon>
        <taxon>Ecdysozoa</taxon>
        <taxon>Nematoda</taxon>
        <taxon>Chromadorea</taxon>
        <taxon>Rhabditida</taxon>
        <taxon>Tylenchina</taxon>
        <taxon>Tylenchomorpha</taxon>
        <taxon>Aphelenchoidea</taxon>
        <taxon>Aphelenchoididae</taxon>
        <taxon>Bursaphelenchus</taxon>
    </lineage>
</organism>
<dbReference type="Proteomes" id="UP000095284">
    <property type="component" value="Unplaced"/>
</dbReference>
<keyword evidence="4" id="KW-1003">Cell membrane</keyword>
<keyword evidence="13" id="KW-1185">Reference proteome</keyword>
<feature type="transmembrane region" description="Helical" evidence="9">
    <location>
        <begin position="713"/>
        <end position="730"/>
    </location>
</feature>
<dbReference type="AlphaFoldDB" id="A0A1I7RRU8"/>
<dbReference type="PANTHER" id="PTHR11453">
    <property type="entry name" value="ANION EXCHANGE PROTEIN"/>
    <property type="match status" value="1"/>
</dbReference>
<feature type="transmembrane region" description="Helical" evidence="9">
    <location>
        <begin position="685"/>
        <end position="707"/>
    </location>
</feature>
<evidence type="ECO:0000313" key="13">
    <source>
        <dbReference type="Proteomes" id="UP000659654"/>
    </source>
</evidence>
<dbReference type="GO" id="GO:0050801">
    <property type="term" value="P:monoatomic ion homeostasis"/>
    <property type="evidence" value="ECO:0007669"/>
    <property type="project" value="TreeGrafter"/>
</dbReference>
<evidence type="ECO:0000256" key="1">
    <source>
        <dbReference type="ARBA" id="ARBA00004651"/>
    </source>
</evidence>
<accession>A0A1I7RRU8</accession>
<evidence type="ECO:0000259" key="10">
    <source>
        <dbReference type="Pfam" id="PF00955"/>
    </source>
</evidence>
<proteinExistence type="inferred from homology"/>
<dbReference type="PANTHER" id="PTHR11453:SF121">
    <property type="entry name" value="ANION TRANSPORTER ABTS-2"/>
    <property type="match status" value="1"/>
</dbReference>
<sequence length="746" mass="84787">MASVLNSLEAGGVDNAVGSSHVTLLKFESQIIDLKCFKNEFRAKKDVNCLARDGAIILDLDETNLEVIINRMLDSISLGNQQKAEVFGSLFSVDDCSNFDVTFITSRLQSIQISGSDSFLDQNWLLLYTDVNGITGRKLSITRLKHPVNFGPSLEEVTFVILILSSNAEKPSKSSLETSKSFATVFAFPQNRLRLSQIQTEGDFKEELINISNELEENKKEKDEIKGEEEEWWPGKGIRDDFRRRWKCYKDDYLDGIRNARDVQKTLSAAVFLYFSVLPTAIALGMLNDQNTNGKINVKKEILSQIIGGLWFGLLGGQLFLVMLSTAPISIYIEVIQQLSLQYNLDFFKIYTMTGIWCSFFLIVSAILEFSKLMKYARRSLEELFGLFISLALIIRSCKALFAALINHPPQCLDGSLEYEGQMPCSRSSGLMFLILLFGTFIVSFFFYRFRVSCYLSRLKRELLADYSLPIGVLLISLIYLLLFQDIRMQSFSYDDDHHPPITVTFFLDQSVVAHLISFLLGIPLAVLFFMDQLIVTNTVDNNQNKLKKGSASNWDLVIVAIMNIFLSILGLPWMHGALPQAFMHLKALADVEDRIIEGRMDSSIVKNRETRCATLLAHLLMIPTYLFLLPYLKLIPTAVFHGLFIYLAITSMDGNELVDRMSLMFTEQRLYPPFHYLRRVPQKIVHLFTTIEFLQLVVLVVVGHAPWPAVELAFPVITFLFIPFNYLIVPKVIDPHYLNVLDGVH</sequence>
<evidence type="ECO:0000256" key="8">
    <source>
        <dbReference type="ARBA" id="ARBA00023136"/>
    </source>
</evidence>
<feature type="transmembrane region" description="Helical" evidence="9">
    <location>
        <begin position="308"/>
        <end position="330"/>
    </location>
</feature>
<dbReference type="InterPro" id="IPR011531">
    <property type="entry name" value="HCO3_transpt-like_TM_dom"/>
</dbReference>
<comment type="similarity">
    <text evidence="2">Belongs to the anion exchanger (TC 2.A.31) family.</text>
</comment>
<feature type="transmembrane region" description="Helical" evidence="9">
    <location>
        <begin position="267"/>
        <end position="287"/>
    </location>
</feature>
<evidence type="ECO:0000256" key="6">
    <source>
        <dbReference type="ARBA" id="ARBA00022989"/>
    </source>
</evidence>
<evidence type="ECO:0000256" key="4">
    <source>
        <dbReference type="ARBA" id="ARBA00022475"/>
    </source>
</evidence>
<dbReference type="GO" id="GO:0016323">
    <property type="term" value="C:basolateral plasma membrane"/>
    <property type="evidence" value="ECO:0007669"/>
    <property type="project" value="TreeGrafter"/>
</dbReference>
<feature type="transmembrane region" description="Helical" evidence="9">
    <location>
        <begin position="431"/>
        <end position="451"/>
    </location>
</feature>
<dbReference type="EMBL" id="CAJFCV020000005">
    <property type="protein sequence ID" value="CAG9123462.1"/>
    <property type="molecule type" value="Genomic_DNA"/>
</dbReference>
<dbReference type="SMR" id="A0A1I7RRU8"/>
<dbReference type="InterPro" id="IPR003020">
    <property type="entry name" value="HCO3_transpt_euk"/>
</dbReference>
<name>A0A1I7RRU8_BURXY</name>
<feature type="transmembrane region" description="Helical" evidence="9">
    <location>
        <begin position="383"/>
        <end position="406"/>
    </location>
</feature>
<feature type="transmembrane region" description="Helical" evidence="9">
    <location>
        <begin position="463"/>
        <end position="483"/>
    </location>
</feature>
<dbReference type="EMBL" id="CAJFDI010000005">
    <property type="protein sequence ID" value="CAD5231901.1"/>
    <property type="molecule type" value="Genomic_DNA"/>
</dbReference>
<evidence type="ECO:0000313" key="11">
    <source>
        <dbReference type="EMBL" id="CAD5231901.1"/>
    </source>
</evidence>
<dbReference type="Proteomes" id="UP000582659">
    <property type="component" value="Unassembled WGS sequence"/>
</dbReference>
<dbReference type="Gene3D" id="3.40.930.10">
    <property type="entry name" value="Mannitol-specific EII, Chain A"/>
    <property type="match status" value="1"/>
</dbReference>
<dbReference type="eggNOG" id="KOG1172">
    <property type="taxonomic scope" value="Eukaryota"/>
</dbReference>
<keyword evidence="8 9" id="KW-0472">Membrane</keyword>
<evidence type="ECO:0000256" key="7">
    <source>
        <dbReference type="ARBA" id="ARBA00023065"/>
    </source>
</evidence>
<dbReference type="OrthoDB" id="1735926at2759"/>
<feature type="transmembrane region" description="Helical" evidence="9">
    <location>
        <begin position="512"/>
        <end position="536"/>
    </location>
</feature>
<dbReference type="WBParaSite" id="BXY_0344600.1">
    <property type="protein sequence ID" value="BXY_0344600.1"/>
    <property type="gene ID" value="BXY_0344600"/>
</dbReference>
<dbReference type="InterPro" id="IPR016152">
    <property type="entry name" value="PTrfase/Anion_transptr"/>
</dbReference>
<keyword evidence="7" id="KW-0406">Ion transport</keyword>